<feature type="non-terminal residue" evidence="2">
    <location>
        <position position="30"/>
    </location>
</feature>
<name>X0Z983_9ZZZZ</name>
<dbReference type="EMBL" id="BART01007209">
    <property type="protein sequence ID" value="GAG54907.1"/>
    <property type="molecule type" value="Genomic_DNA"/>
</dbReference>
<feature type="region of interest" description="Disordered" evidence="1">
    <location>
        <begin position="1"/>
        <end position="30"/>
    </location>
</feature>
<reference evidence="2" key="1">
    <citation type="journal article" date="2014" name="Front. Microbiol.">
        <title>High frequency of phylogenetically diverse reductive dehalogenase-homologous genes in deep subseafloor sedimentary metagenomes.</title>
        <authorList>
            <person name="Kawai M."/>
            <person name="Futagami T."/>
            <person name="Toyoda A."/>
            <person name="Takaki Y."/>
            <person name="Nishi S."/>
            <person name="Hori S."/>
            <person name="Arai W."/>
            <person name="Tsubouchi T."/>
            <person name="Morono Y."/>
            <person name="Uchiyama I."/>
            <person name="Ito T."/>
            <person name="Fujiyama A."/>
            <person name="Inagaki F."/>
            <person name="Takami H."/>
        </authorList>
    </citation>
    <scope>NUCLEOTIDE SEQUENCE</scope>
    <source>
        <strain evidence="2">Expedition CK06-06</strain>
    </source>
</reference>
<comment type="caution">
    <text evidence="2">The sequence shown here is derived from an EMBL/GenBank/DDBJ whole genome shotgun (WGS) entry which is preliminary data.</text>
</comment>
<organism evidence="2">
    <name type="scientific">marine sediment metagenome</name>
    <dbReference type="NCBI Taxonomy" id="412755"/>
    <lineage>
        <taxon>unclassified sequences</taxon>
        <taxon>metagenomes</taxon>
        <taxon>ecological metagenomes</taxon>
    </lineage>
</organism>
<proteinExistence type="predicted"/>
<evidence type="ECO:0000313" key="2">
    <source>
        <dbReference type="EMBL" id="GAG54907.1"/>
    </source>
</evidence>
<accession>X0Z983</accession>
<feature type="compositionally biased region" description="Basic and acidic residues" evidence="1">
    <location>
        <begin position="12"/>
        <end position="30"/>
    </location>
</feature>
<sequence>MTKKKDKIRQRRYIEKGTELEPKDKDTKKQ</sequence>
<feature type="compositionally biased region" description="Basic residues" evidence="1">
    <location>
        <begin position="1"/>
        <end position="11"/>
    </location>
</feature>
<evidence type="ECO:0000256" key="1">
    <source>
        <dbReference type="SAM" id="MobiDB-lite"/>
    </source>
</evidence>
<dbReference type="AlphaFoldDB" id="X0Z983"/>
<protein>
    <submittedName>
        <fullName evidence="2">Uncharacterized protein</fullName>
    </submittedName>
</protein>
<gene>
    <name evidence="2" type="ORF">S01H4_16436</name>
</gene>